<evidence type="ECO:0000313" key="2">
    <source>
        <dbReference type="Proteomes" id="UP000252995"/>
    </source>
</evidence>
<evidence type="ECO:0000313" key="1">
    <source>
        <dbReference type="EMBL" id="RBP28503.1"/>
    </source>
</evidence>
<protein>
    <submittedName>
        <fullName evidence="1">Uncharacterized protein</fullName>
    </submittedName>
</protein>
<dbReference type="Proteomes" id="UP000252995">
    <property type="component" value="Unassembled WGS sequence"/>
</dbReference>
<reference evidence="1 2" key="1">
    <citation type="submission" date="2018-06" db="EMBL/GenBank/DDBJ databases">
        <title>Freshwater and sediment microbial communities from various areas in North America, analyzing microbe dynamics in response to fracking.</title>
        <authorList>
            <person name="Lamendella R."/>
        </authorList>
    </citation>
    <scope>NUCLEOTIDE SEQUENCE [LARGE SCALE GENOMIC DNA]</scope>
    <source>
        <strain evidence="1 2">114J</strain>
    </source>
</reference>
<gene>
    <name evidence="1" type="ORF">DET50_1114</name>
</gene>
<organism evidence="1 2">
    <name type="scientific">Marinobacter pelagius</name>
    <dbReference type="NCBI Taxonomy" id="379482"/>
    <lineage>
        <taxon>Bacteria</taxon>
        <taxon>Pseudomonadati</taxon>
        <taxon>Pseudomonadota</taxon>
        <taxon>Gammaproteobacteria</taxon>
        <taxon>Pseudomonadales</taxon>
        <taxon>Marinobacteraceae</taxon>
        <taxon>Marinobacter</taxon>
    </lineage>
</organism>
<proteinExistence type="predicted"/>
<dbReference type="AlphaFoldDB" id="A0A366GNW8"/>
<dbReference type="EMBL" id="QNRO01000011">
    <property type="protein sequence ID" value="RBP28503.1"/>
    <property type="molecule type" value="Genomic_DNA"/>
</dbReference>
<dbReference type="RefSeq" id="WP_113862866.1">
    <property type="nucleotide sequence ID" value="NZ_QNRO01000011.1"/>
</dbReference>
<comment type="caution">
    <text evidence="1">The sequence shown here is derived from an EMBL/GenBank/DDBJ whole genome shotgun (WGS) entry which is preliminary data.</text>
</comment>
<name>A0A366GNW8_9GAMM</name>
<dbReference type="OrthoDB" id="5497289at2"/>
<sequence length="352" mass="39732">MDPVIDDTRRIIATLANLFRREKLAAEFQVLSQGTCSIEVSGYDNWDGGTTIYGIYCRVPLELYSNIELEIKGIEQSIKNKAETLFRSYSQSWIDEVIVSPELTEDIQGKAYRTTHEDLLNNLELQKNLMVSVSTGGARIQSVNTEYQARYSEIAEGLRERNLDNPNPFADLWQWYGKWSDGSLPTYQSRREYLGKMFDPLIETVKGMKSQIIDPVFDDPTGWVRVDRSMGEIKLRLAQATTEEQYQGVGLLARETLISVVQAVYDPELHPSKEDISPSKTDAKRMIGAYISAMIPGKSNENIRRHARASLGLANDLTHRRTADFRLAALCAEATNAVVNVLSVISGRRDRD</sequence>
<accession>A0A366GNW8</accession>